<dbReference type="EMBL" id="MDTU01000001">
    <property type="protein sequence ID" value="ODN41712.1"/>
    <property type="molecule type" value="Genomic_DNA"/>
</dbReference>
<sequence length="92" mass="10498">MYQNKSKLIGWIIGKKNHIKPIAQHDLKQVRRIITTTDKKMTALIHQMQASPKPISEQAIAEVFTKEFTLKGVPDIYKKMLAHSLGQMLLVS</sequence>
<dbReference type="Proteomes" id="UP000094329">
    <property type="component" value="Unassembled WGS sequence"/>
</dbReference>
<gene>
    <name evidence="1" type="ORF">BGC07_00325</name>
</gene>
<keyword evidence="2" id="KW-1185">Reference proteome</keyword>
<protein>
    <submittedName>
        <fullName evidence="1">Uncharacterized protein</fullName>
    </submittedName>
</protein>
<name>A0ABX2ZYL5_9GAMM</name>
<reference evidence="1 2" key="1">
    <citation type="submission" date="2016-08" db="EMBL/GenBank/DDBJ databases">
        <title>Draft genome sequence of Candidatus Piscirickettsia litoralis, from seawater.</title>
        <authorList>
            <person name="Wan X."/>
            <person name="Lee A.J."/>
            <person name="Hou S."/>
            <person name="Donachie S.P."/>
        </authorList>
    </citation>
    <scope>NUCLEOTIDE SEQUENCE [LARGE SCALE GENOMIC DNA]</scope>
    <source>
        <strain evidence="1 2">Y2</strain>
    </source>
</reference>
<evidence type="ECO:0000313" key="2">
    <source>
        <dbReference type="Proteomes" id="UP000094329"/>
    </source>
</evidence>
<organism evidence="1 2">
    <name type="scientific">Piscirickettsia litoralis</name>
    <dbReference type="NCBI Taxonomy" id="1891921"/>
    <lineage>
        <taxon>Bacteria</taxon>
        <taxon>Pseudomonadati</taxon>
        <taxon>Pseudomonadota</taxon>
        <taxon>Gammaproteobacteria</taxon>
        <taxon>Thiotrichales</taxon>
        <taxon>Piscirickettsiaceae</taxon>
        <taxon>Piscirickettsia</taxon>
    </lineage>
</organism>
<proteinExistence type="predicted"/>
<evidence type="ECO:0000313" key="1">
    <source>
        <dbReference type="EMBL" id="ODN41712.1"/>
    </source>
</evidence>
<comment type="caution">
    <text evidence="1">The sequence shown here is derived from an EMBL/GenBank/DDBJ whole genome shotgun (WGS) entry which is preliminary data.</text>
</comment>
<accession>A0ABX2ZYL5</accession>